<name>A0A1H6QS98_9FLAO</name>
<feature type="chain" id="PRO_5011794424" description="GLPGLI family protein" evidence="1">
    <location>
        <begin position="22"/>
        <end position="218"/>
    </location>
</feature>
<reference evidence="3" key="1">
    <citation type="submission" date="2016-10" db="EMBL/GenBank/DDBJ databases">
        <authorList>
            <person name="Varghese N."/>
            <person name="Submissions S."/>
        </authorList>
    </citation>
    <scope>NUCLEOTIDE SEQUENCE [LARGE SCALE GENOMIC DNA]</scope>
    <source>
        <strain evidence="3">DSM 17934</strain>
    </source>
</reference>
<evidence type="ECO:0000313" key="2">
    <source>
        <dbReference type="EMBL" id="SEI46658.1"/>
    </source>
</evidence>
<evidence type="ECO:0000256" key="1">
    <source>
        <dbReference type="SAM" id="SignalP"/>
    </source>
</evidence>
<keyword evidence="1" id="KW-0732">Signal</keyword>
<dbReference type="RefSeq" id="WP_091308086.1">
    <property type="nucleotide sequence ID" value="NZ_CBCSJU010000001.1"/>
</dbReference>
<feature type="signal peptide" evidence="1">
    <location>
        <begin position="1"/>
        <end position="21"/>
    </location>
</feature>
<dbReference type="EMBL" id="FNYA01000001">
    <property type="protein sequence ID" value="SEI46658.1"/>
    <property type="molecule type" value="Genomic_DNA"/>
</dbReference>
<dbReference type="Proteomes" id="UP000199702">
    <property type="component" value="Unassembled WGS sequence"/>
</dbReference>
<keyword evidence="3" id="KW-1185">Reference proteome</keyword>
<accession>A0A1H6QS98</accession>
<gene>
    <name evidence="2" type="ORF">SAMN05660918_0729</name>
</gene>
<dbReference type="AlphaFoldDB" id="A0A1H6QS98"/>
<evidence type="ECO:0008006" key="4">
    <source>
        <dbReference type="Google" id="ProtNLM"/>
    </source>
</evidence>
<protein>
    <recommendedName>
        <fullName evidence="4">GLPGLI family protein</fullName>
    </recommendedName>
</protein>
<organism evidence="2 3">
    <name type="scientific">Flavobacterium terrigena</name>
    <dbReference type="NCBI Taxonomy" id="402734"/>
    <lineage>
        <taxon>Bacteria</taxon>
        <taxon>Pseudomonadati</taxon>
        <taxon>Bacteroidota</taxon>
        <taxon>Flavobacteriia</taxon>
        <taxon>Flavobacteriales</taxon>
        <taxon>Flavobacteriaceae</taxon>
        <taxon>Flavobacterium</taxon>
    </lineage>
</organism>
<evidence type="ECO:0000313" key="3">
    <source>
        <dbReference type="Proteomes" id="UP000199702"/>
    </source>
</evidence>
<dbReference type="STRING" id="402734.SAMN05660918_0729"/>
<sequence>MKNFKQIALIAFAIFSTQFYAQTKTGAVTYEMEMPENEQMAQMGSNTIKISFNEKSTATQMDMMGGMVSMKTITADKNNTKDTRMLMEMMGKKYEVTGEAEGFGNSDIGSLKDAEAITYDKKDTKEILGYKCYKATVKMTDGKSGLFYITEAIATQSKATDKMKLAGFPLEIMVGEGEGKVILKATAFEKTVSEKTFVIPEGYKKVTQEELQQELGGF</sequence>
<dbReference type="OrthoDB" id="1467107at2"/>
<proteinExistence type="predicted"/>